<gene>
    <name evidence="9" type="ORF">BO80DRAFT_72342</name>
</gene>
<reference evidence="9 10" key="1">
    <citation type="submission" date="2018-02" db="EMBL/GenBank/DDBJ databases">
        <title>The genomes of Aspergillus section Nigri reveals drivers in fungal speciation.</title>
        <authorList>
            <consortium name="DOE Joint Genome Institute"/>
            <person name="Vesth T.C."/>
            <person name="Nybo J."/>
            <person name="Theobald S."/>
            <person name="Brandl J."/>
            <person name="Frisvad J.C."/>
            <person name="Nielsen K.F."/>
            <person name="Lyhne E.K."/>
            <person name="Kogle M.E."/>
            <person name="Kuo A."/>
            <person name="Riley R."/>
            <person name="Clum A."/>
            <person name="Nolan M."/>
            <person name="Lipzen A."/>
            <person name="Salamov A."/>
            <person name="Henrissat B."/>
            <person name="Wiebenga A."/>
            <person name="De vries R.P."/>
            <person name="Grigoriev I.V."/>
            <person name="Mortensen U.H."/>
            <person name="Andersen M.R."/>
            <person name="Baker S.E."/>
        </authorList>
    </citation>
    <scope>NUCLEOTIDE SEQUENCE [LARGE SCALE GENOMIC DNA]</scope>
    <source>
        <strain evidence="9 10">CBS 121593</strain>
    </source>
</reference>
<feature type="transmembrane region" description="Helical" evidence="6">
    <location>
        <begin position="198"/>
        <end position="222"/>
    </location>
</feature>
<dbReference type="PANTHER" id="PTHR15549">
    <property type="entry name" value="PAIRED IMMUNOGLOBULIN-LIKE TYPE 2 RECEPTOR"/>
    <property type="match status" value="1"/>
</dbReference>
<accession>A0A395H030</accession>
<dbReference type="AlphaFoldDB" id="A0A395H030"/>
<evidence type="ECO:0000256" key="5">
    <source>
        <dbReference type="SAM" id="MobiDB-lite"/>
    </source>
</evidence>
<dbReference type="InterPro" id="IPR002889">
    <property type="entry name" value="WSC_carb-bd"/>
</dbReference>
<dbReference type="Gene3D" id="1.20.5.510">
    <property type="entry name" value="Single helix bin"/>
    <property type="match status" value="1"/>
</dbReference>
<dbReference type="Pfam" id="PF01822">
    <property type="entry name" value="WSC"/>
    <property type="match status" value="1"/>
</dbReference>
<comment type="subcellular location">
    <subcellularLocation>
        <location evidence="1">Membrane</location>
        <topology evidence="1">Single-pass membrane protein</topology>
    </subcellularLocation>
</comment>
<feature type="chain" id="PRO_5017193251" evidence="7">
    <location>
        <begin position="31"/>
        <end position="300"/>
    </location>
</feature>
<name>A0A395H030_9EURO</name>
<dbReference type="SMART" id="SM00321">
    <property type="entry name" value="WSC"/>
    <property type="match status" value="1"/>
</dbReference>
<keyword evidence="3 6" id="KW-1133">Transmembrane helix</keyword>
<dbReference type="GO" id="GO:0016020">
    <property type="term" value="C:membrane"/>
    <property type="evidence" value="ECO:0007669"/>
    <property type="project" value="UniProtKB-SubCell"/>
</dbReference>
<feature type="compositionally biased region" description="Low complexity" evidence="5">
    <location>
        <begin position="130"/>
        <end position="151"/>
    </location>
</feature>
<evidence type="ECO:0000256" key="4">
    <source>
        <dbReference type="ARBA" id="ARBA00023136"/>
    </source>
</evidence>
<dbReference type="GeneID" id="37229615"/>
<evidence type="ECO:0000313" key="10">
    <source>
        <dbReference type="Proteomes" id="UP000249402"/>
    </source>
</evidence>
<keyword evidence="10" id="KW-1185">Reference proteome</keyword>
<evidence type="ECO:0000256" key="1">
    <source>
        <dbReference type="ARBA" id="ARBA00004167"/>
    </source>
</evidence>
<sequence>MYHTTKSFTMRSALAASALLLAISLPATHAYTEEYNGCYSDSTPLQDQGTYTYQSDGYCQKLCLKSNYAVFALHNGQDCLCGNELPAASAKVSDSKCNIECAGWPSVDCGGSDTYSVYLTGIESDVDNYSASSTTTSSTESETSTSTTQQAAHVVTSSGTTQTVYATAASETEAAATAAAESATDPAQKKNGSSANTAAIAAGVVVGVVGACALAGAGFFLWRFKNRKAQYRRSIGVDNYGNPMSQHNMSDSRFDGDFMAQRRQSNGSIDDDQDFSRRILQVSLAPRWIGTEVPANIPSR</sequence>
<dbReference type="STRING" id="1448316.A0A395H030"/>
<evidence type="ECO:0000256" key="7">
    <source>
        <dbReference type="SAM" id="SignalP"/>
    </source>
</evidence>
<keyword evidence="2 6" id="KW-0812">Transmembrane</keyword>
<protein>
    <submittedName>
        <fullName evidence="9">WSC-domain-containing protein</fullName>
    </submittedName>
</protein>
<evidence type="ECO:0000256" key="6">
    <source>
        <dbReference type="SAM" id="Phobius"/>
    </source>
</evidence>
<organism evidence="9 10">
    <name type="scientific">Aspergillus ibericus CBS 121593</name>
    <dbReference type="NCBI Taxonomy" id="1448316"/>
    <lineage>
        <taxon>Eukaryota</taxon>
        <taxon>Fungi</taxon>
        <taxon>Dikarya</taxon>
        <taxon>Ascomycota</taxon>
        <taxon>Pezizomycotina</taxon>
        <taxon>Eurotiomycetes</taxon>
        <taxon>Eurotiomycetidae</taxon>
        <taxon>Eurotiales</taxon>
        <taxon>Aspergillaceae</taxon>
        <taxon>Aspergillus</taxon>
        <taxon>Aspergillus subgen. Circumdati</taxon>
    </lineage>
</organism>
<evidence type="ECO:0000259" key="8">
    <source>
        <dbReference type="PROSITE" id="PS51212"/>
    </source>
</evidence>
<feature type="domain" description="WSC" evidence="8">
    <location>
        <begin position="32"/>
        <end position="121"/>
    </location>
</feature>
<dbReference type="EMBL" id="KZ824437">
    <property type="protein sequence ID" value="RAL01192.1"/>
    <property type="molecule type" value="Genomic_DNA"/>
</dbReference>
<feature type="signal peptide" evidence="7">
    <location>
        <begin position="1"/>
        <end position="30"/>
    </location>
</feature>
<dbReference type="Proteomes" id="UP000249402">
    <property type="component" value="Unassembled WGS sequence"/>
</dbReference>
<feature type="region of interest" description="Disordered" evidence="5">
    <location>
        <begin position="128"/>
        <end position="153"/>
    </location>
</feature>
<dbReference type="VEuPathDB" id="FungiDB:BO80DRAFT_72342"/>
<evidence type="ECO:0000313" key="9">
    <source>
        <dbReference type="EMBL" id="RAL01192.1"/>
    </source>
</evidence>
<keyword evidence="4 6" id="KW-0472">Membrane</keyword>
<dbReference type="PANTHER" id="PTHR15549:SF33">
    <property type="entry name" value="MEMBRANE PROTEIN WSC4, PUTATIVE (AFU_ORTHOLOGUE AFUA_5G09020)-RELATED"/>
    <property type="match status" value="1"/>
</dbReference>
<proteinExistence type="predicted"/>
<dbReference type="PROSITE" id="PS51212">
    <property type="entry name" value="WSC"/>
    <property type="match status" value="1"/>
</dbReference>
<keyword evidence="7" id="KW-0732">Signal</keyword>
<evidence type="ECO:0000256" key="3">
    <source>
        <dbReference type="ARBA" id="ARBA00022989"/>
    </source>
</evidence>
<dbReference type="OrthoDB" id="2019572at2759"/>
<evidence type="ECO:0000256" key="2">
    <source>
        <dbReference type="ARBA" id="ARBA00022692"/>
    </source>
</evidence>
<dbReference type="GO" id="GO:0071944">
    <property type="term" value="C:cell periphery"/>
    <property type="evidence" value="ECO:0007669"/>
    <property type="project" value="UniProtKB-ARBA"/>
</dbReference>
<dbReference type="RefSeq" id="XP_025575519.1">
    <property type="nucleotide sequence ID" value="XM_025724750.1"/>
</dbReference>
<dbReference type="InterPro" id="IPR051694">
    <property type="entry name" value="Immunoregulatory_rcpt-like"/>
</dbReference>